<protein>
    <recommendedName>
        <fullName evidence="9">Flagellar M-ring protein</fullName>
    </recommendedName>
</protein>
<accession>A0A1M4UK11</accession>
<evidence type="ECO:0000256" key="7">
    <source>
        <dbReference type="ARBA" id="ARBA00023136"/>
    </source>
</evidence>
<keyword evidence="14" id="KW-0282">Flagellum</keyword>
<feature type="region of interest" description="Disordered" evidence="10">
    <location>
        <begin position="291"/>
        <end position="347"/>
    </location>
</feature>
<dbReference type="Proteomes" id="UP000184035">
    <property type="component" value="Unassembled WGS sequence"/>
</dbReference>
<dbReference type="PANTHER" id="PTHR30046:SF0">
    <property type="entry name" value="FLAGELLAR M-RING PROTEIN"/>
    <property type="match status" value="1"/>
</dbReference>
<comment type="similarity">
    <text evidence="3 9">Belongs to the FliF family.</text>
</comment>
<evidence type="ECO:0000256" key="9">
    <source>
        <dbReference type="PIRNR" id="PIRNR004862"/>
    </source>
</evidence>
<evidence type="ECO:0000256" key="6">
    <source>
        <dbReference type="ARBA" id="ARBA00022989"/>
    </source>
</evidence>
<evidence type="ECO:0000256" key="3">
    <source>
        <dbReference type="ARBA" id="ARBA00007971"/>
    </source>
</evidence>
<keyword evidence="7 11" id="KW-0472">Membrane</keyword>
<feature type="compositionally biased region" description="Polar residues" evidence="10">
    <location>
        <begin position="291"/>
        <end position="322"/>
    </location>
</feature>
<keyword evidence="8 9" id="KW-0975">Bacterial flagellum</keyword>
<dbReference type="InterPro" id="IPR000067">
    <property type="entry name" value="FlgMring_FliF"/>
</dbReference>
<dbReference type="GO" id="GO:0003774">
    <property type="term" value="F:cytoskeletal motor activity"/>
    <property type="evidence" value="ECO:0007669"/>
    <property type="project" value="InterPro"/>
</dbReference>
<dbReference type="EMBL" id="FQVM01000005">
    <property type="protein sequence ID" value="SHE57027.1"/>
    <property type="molecule type" value="Genomic_DNA"/>
</dbReference>
<keyword evidence="4" id="KW-1003">Cell membrane</keyword>
<dbReference type="Pfam" id="PF01514">
    <property type="entry name" value="YscJ_FliF"/>
    <property type="match status" value="1"/>
</dbReference>
<feature type="domain" description="Flagellar M-ring C-terminal" evidence="13">
    <location>
        <begin position="256"/>
        <end position="403"/>
    </location>
</feature>
<evidence type="ECO:0000256" key="11">
    <source>
        <dbReference type="SAM" id="Phobius"/>
    </source>
</evidence>
<dbReference type="Gene3D" id="3.30.300.30">
    <property type="match status" value="1"/>
</dbReference>
<evidence type="ECO:0000313" key="14">
    <source>
        <dbReference type="EMBL" id="SHE57027.1"/>
    </source>
</evidence>
<evidence type="ECO:0000256" key="10">
    <source>
        <dbReference type="SAM" id="MobiDB-lite"/>
    </source>
</evidence>
<dbReference type="InterPro" id="IPR013556">
    <property type="entry name" value="Flag_M-ring_C"/>
</dbReference>
<dbReference type="InterPro" id="IPR045851">
    <property type="entry name" value="AMP-bd_C_sf"/>
</dbReference>
<dbReference type="PANTHER" id="PTHR30046">
    <property type="entry name" value="FLAGELLAR M-RING PROTEIN"/>
    <property type="match status" value="1"/>
</dbReference>
<dbReference type="OrthoDB" id="9807026at2"/>
<comment type="subcellular location">
    <subcellularLocation>
        <location evidence="1 9">Bacterial flagellum basal body</location>
    </subcellularLocation>
    <subcellularLocation>
        <location evidence="2">Cell membrane</location>
        <topology evidence="2">Multi-pass membrane protein</topology>
    </subcellularLocation>
</comment>
<evidence type="ECO:0000313" key="15">
    <source>
        <dbReference type="Proteomes" id="UP000184035"/>
    </source>
</evidence>
<dbReference type="InterPro" id="IPR006182">
    <property type="entry name" value="FliF_N_dom"/>
</dbReference>
<dbReference type="Pfam" id="PF08345">
    <property type="entry name" value="YscJ_FliF_C"/>
    <property type="match status" value="1"/>
</dbReference>
<name>A0A1M4UK11_9CLOT</name>
<organism evidence="14 15">
    <name type="scientific">Clostridium fallax</name>
    <dbReference type="NCBI Taxonomy" id="1533"/>
    <lineage>
        <taxon>Bacteria</taxon>
        <taxon>Bacillati</taxon>
        <taxon>Bacillota</taxon>
        <taxon>Clostridia</taxon>
        <taxon>Eubacteriales</taxon>
        <taxon>Clostridiaceae</taxon>
        <taxon>Clostridium</taxon>
    </lineage>
</organism>
<feature type="compositionally biased region" description="Basic and acidic residues" evidence="10">
    <location>
        <begin position="323"/>
        <end position="339"/>
    </location>
</feature>
<dbReference type="STRING" id="1533.SAMN05443638_10562"/>
<dbReference type="PRINTS" id="PR01009">
    <property type="entry name" value="FLGMRINGFLIF"/>
</dbReference>
<keyword evidence="15" id="KW-1185">Reference proteome</keyword>
<evidence type="ECO:0000259" key="12">
    <source>
        <dbReference type="Pfam" id="PF01514"/>
    </source>
</evidence>
<dbReference type="RefSeq" id="WP_072893598.1">
    <property type="nucleotide sequence ID" value="NZ_FQVM01000005.1"/>
</dbReference>
<comment type="function">
    <text evidence="9">The M ring may be actively involved in energy transduction.</text>
</comment>
<feature type="transmembrane region" description="Helical" evidence="11">
    <location>
        <begin position="434"/>
        <end position="455"/>
    </location>
</feature>
<proteinExistence type="inferred from homology"/>
<dbReference type="PIRSF" id="PIRSF004862">
    <property type="entry name" value="FliF"/>
    <property type="match status" value="1"/>
</dbReference>
<dbReference type="GO" id="GO:0071973">
    <property type="term" value="P:bacterial-type flagellum-dependent cell motility"/>
    <property type="evidence" value="ECO:0007669"/>
    <property type="project" value="InterPro"/>
</dbReference>
<feature type="domain" description="Flagellar M-ring N-terminal" evidence="12">
    <location>
        <begin position="45"/>
        <end position="216"/>
    </location>
</feature>
<keyword evidence="5 11" id="KW-0812">Transmembrane</keyword>
<reference evidence="14 15" key="1">
    <citation type="submission" date="2016-11" db="EMBL/GenBank/DDBJ databases">
        <authorList>
            <person name="Jaros S."/>
            <person name="Januszkiewicz K."/>
            <person name="Wedrychowicz H."/>
        </authorList>
    </citation>
    <scope>NUCLEOTIDE SEQUENCE [LARGE SCALE GENOMIC DNA]</scope>
    <source>
        <strain evidence="14 15">DSM 2631</strain>
    </source>
</reference>
<dbReference type="GO" id="GO:0005886">
    <property type="term" value="C:plasma membrane"/>
    <property type="evidence" value="ECO:0007669"/>
    <property type="project" value="UniProtKB-SubCell"/>
</dbReference>
<dbReference type="GO" id="GO:0009431">
    <property type="term" value="C:bacterial-type flagellum basal body, MS ring"/>
    <property type="evidence" value="ECO:0007669"/>
    <property type="project" value="InterPro"/>
</dbReference>
<dbReference type="InterPro" id="IPR043427">
    <property type="entry name" value="YscJ/FliF"/>
</dbReference>
<evidence type="ECO:0000256" key="4">
    <source>
        <dbReference type="ARBA" id="ARBA00022475"/>
    </source>
</evidence>
<evidence type="ECO:0000256" key="1">
    <source>
        <dbReference type="ARBA" id="ARBA00004117"/>
    </source>
</evidence>
<keyword evidence="14" id="KW-0966">Cell projection</keyword>
<dbReference type="NCBIfam" id="TIGR00206">
    <property type="entry name" value="fliF"/>
    <property type="match status" value="1"/>
</dbReference>
<dbReference type="AlphaFoldDB" id="A0A1M4UK11"/>
<evidence type="ECO:0000256" key="8">
    <source>
        <dbReference type="ARBA" id="ARBA00023143"/>
    </source>
</evidence>
<gene>
    <name evidence="14" type="ORF">SAMN05443638_10562</name>
</gene>
<evidence type="ECO:0000256" key="5">
    <source>
        <dbReference type="ARBA" id="ARBA00022692"/>
    </source>
</evidence>
<keyword evidence="6 11" id="KW-1133">Transmembrane helix</keyword>
<sequence length="524" mass="58595">MEKLKETFKNIFEKFKELRKGVKIAIIVSVVTVLVAIITLCVYKNSNKYKVLFSNLDTKDAQVITNKLKELKVDTKVEGEKILVPTEKVDELRLELAPDISNGSSGYELMDEGSSFGMTDEEFQIKKLRMIQGELERTIKSFPQVENARVHITPSKDSVFVKDKEPGKASVYLKLKNGEKLSDQQVKAIVSLMAGSTENIPKENIEIVDQDLNLLSSGLYDEKSEENGASSTAIEKQKKLEQNYEKALEKNVYELLEPVMGKNKVKAKINVALDFDSKQKTETVVDPNKVISSQQTLRETNNGDLSAANSESPVDNNMSNTIDNKENAANKSLKEEQKTEYQTGKTESKVISAPGEVKRITSSVVVDGKIDKATEEAIKNIVSTAIGYKQDRGDDISVVGMDFDPTMKAKAQKEIDAMNSEAERNKKLSLYKNIGLGIGGLLVLIIIAIIIIKVFRKDKEEDEHILDMVVGDNIADNETQKFDPIDFGEGDEKTHIEAEIKKYAQEKPDQVFEVIKSWLAENER</sequence>
<feature type="transmembrane region" description="Helical" evidence="11">
    <location>
        <begin position="21"/>
        <end position="40"/>
    </location>
</feature>
<evidence type="ECO:0000259" key="13">
    <source>
        <dbReference type="Pfam" id="PF08345"/>
    </source>
</evidence>
<keyword evidence="14" id="KW-0969">Cilium</keyword>
<evidence type="ECO:0000256" key="2">
    <source>
        <dbReference type="ARBA" id="ARBA00004651"/>
    </source>
</evidence>